<proteinExistence type="predicted"/>
<dbReference type="InterPro" id="IPR027417">
    <property type="entry name" value="P-loop_NTPase"/>
</dbReference>
<dbReference type="RefSeq" id="WP_052335739.1">
    <property type="nucleotide sequence ID" value="NZ_CDNC01000028.1"/>
</dbReference>
<gene>
    <name evidence="2" type="ORF">TPHV1_340009</name>
</gene>
<protein>
    <submittedName>
        <fullName evidence="2">Uncharacterized protein</fullName>
    </submittedName>
</protein>
<sequence length="456" mass="52823">MEKVVRWYSGKLDVVYLYSNKNVTPASKQYKDIETLLKQANIELIPITNEEILDQVIMCPVIAEKFFNRHSLNKKWFDDQLKISLDSLGQRYSKFNVDTAIKTKLNYFVKNQSTIEKINFRKNEVVEEIQQRWQYQYLQGSLLTKICKEITSIEDINFYTISDCLQWSEKIKKIFEKDIADLNEQITAKKQKLNETTLENHDRNNLKNDIDQLTEIINIPSLLEFDEEADVLQKKVLIINGKAGTGKSQLFATTANLINSTGGSALLLLGHKFINNLSIQEQILSTIGLDISFDSFLQILECIGYENDCCVTIFIDAINESSYKEIWQTGLITIINKINKFDHIRLAVSVRSDYEPLVFDDSIKTKIKNKELLQMTHMGFQDDSFNAIKSFLDHYSIPFSPLCFLSYEMTNPLFLTLFCRVYEDGEFNIYGLFDKLIESVDKEVQKAINSMAQFLF</sequence>
<evidence type="ECO:0000256" key="1">
    <source>
        <dbReference type="SAM" id="Coils"/>
    </source>
</evidence>
<keyword evidence="3" id="KW-1185">Reference proteome</keyword>
<dbReference type="EMBL" id="CDNC01000028">
    <property type="protein sequence ID" value="CEM62440.1"/>
    <property type="molecule type" value="Genomic_DNA"/>
</dbReference>
<keyword evidence="1" id="KW-0175">Coiled coil</keyword>
<evidence type="ECO:0000313" key="2">
    <source>
        <dbReference type="EMBL" id="CEM62440.1"/>
    </source>
</evidence>
<name>A0A0B7GZM7_TREPH</name>
<dbReference type="Proteomes" id="UP000042527">
    <property type="component" value="Unassembled WGS sequence"/>
</dbReference>
<dbReference type="SUPFAM" id="SSF52540">
    <property type="entry name" value="P-loop containing nucleoside triphosphate hydrolases"/>
    <property type="match status" value="1"/>
</dbReference>
<organism evidence="2 3">
    <name type="scientific">Treponema phagedenis</name>
    <dbReference type="NCBI Taxonomy" id="162"/>
    <lineage>
        <taxon>Bacteria</taxon>
        <taxon>Pseudomonadati</taxon>
        <taxon>Spirochaetota</taxon>
        <taxon>Spirochaetia</taxon>
        <taxon>Spirochaetales</taxon>
        <taxon>Treponemataceae</taxon>
        <taxon>Treponema</taxon>
    </lineage>
</organism>
<dbReference type="OrthoDB" id="9757917at2"/>
<feature type="coiled-coil region" evidence="1">
    <location>
        <begin position="172"/>
        <end position="199"/>
    </location>
</feature>
<accession>A0A0B7GZM7</accession>
<dbReference type="GeneID" id="57754408"/>
<evidence type="ECO:0000313" key="3">
    <source>
        <dbReference type="Proteomes" id="UP000042527"/>
    </source>
</evidence>
<dbReference type="AlphaFoldDB" id="A0A0B7GZM7"/>
<reference evidence="3" key="1">
    <citation type="submission" date="2015-01" db="EMBL/GenBank/DDBJ databases">
        <authorList>
            <person name="Manzoor Shahid"/>
            <person name="Zubair Saima"/>
        </authorList>
    </citation>
    <scope>NUCLEOTIDE SEQUENCE [LARGE SCALE GENOMIC DNA]</scope>
    <source>
        <strain evidence="3">V1</strain>
    </source>
</reference>